<dbReference type="Pfam" id="PF19272">
    <property type="entry name" value="ASMase_C"/>
    <property type="match status" value="1"/>
</dbReference>
<feature type="transmembrane region" description="Helical" evidence="6">
    <location>
        <begin position="45"/>
        <end position="68"/>
    </location>
</feature>
<dbReference type="InterPro" id="IPR004843">
    <property type="entry name" value="Calcineurin-like_PHP"/>
</dbReference>
<accession>A0A7M6DMY7</accession>
<dbReference type="Gene3D" id="3.60.21.10">
    <property type="match status" value="1"/>
</dbReference>
<dbReference type="PANTHER" id="PTHR10340">
    <property type="entry name" value="SPHINGOMYELIN PHOSPHODIESTERASE"/>
    <property type="match status" value="1"/>
</dbReference>
<dbReference type="SUPFAM" id="SSF56300">
    <property type="entry name" value="Metallo-dependent phosphatases"/>
    <property type="match status" value="1"/>
</dbReference>
<evidence type="ECO:0000313" key="10">
    <source>
        <dbReference type="Proteomes" id="UP000594262"/>
    </source>
</evidence>
<dbReference type="Proteomes" id="UP000594262">
    <property type="component" value="Unplaced"/>
</dbReference>
<dbReference type="InterPro" id="IPR029052">
    <property type="entry name" value="Metallo-depent_PP-like"/>
</dbReference>
<keyword evidence="6" id="KW-1133">Transmembrane helix</keyword>
<evidence type="ECO:0000256" key="1">
    <source>
        <dbReference type="ARBA" id="ARBA00004613"/>
    </source>
</evidence>
<name>A0A7M6DMY7_9CNID</name>
<evidence type="ECO:0000256" key="2">
    <source>
        <dbReference type="ARBA" id="ARBA00008234"/>
    </source>
</evidence>
<dbReference type="EnsemblMetazoa" id="CLYHEMT017042.1">
    <property type="protein sequence ID" value="CLYHEMP017042.1"/>
    <property type="gene ID" value="CLYHEMG017042"/>
</dbReference>
<evidence type="ECO:0000256" key="5">
    <source>
        <dbReference type="ARBA" id="ARBA00023180"/>
    </source>
</evidence>
<dbReference type="OrthoDB" id="348678at2759"/>
<keyword evidence="3" id="KW-0964">Secreted</keyword>
<organism evidence="9 10">
    <name type="scientific">Clytia hemisphaerica</name>
    <dbReference type="NCBI Taxonomy" id="252671"/>
    <lineage>
        <taxon>Eukaryota</taxon>
        <taxon>Metazoa</taxon>
        <taxon>Cnidaria</taxon>
        <taxon>Hydrozoa</taxon>
        <taxon>Hydroidolina</taxon>
        <taxon>Leptothecata</taxon>
        <taxon>Obeliida</taxon>
        <taxon>Clytiidae</taxon>
        <taxon>Clytia</taxon>
    </lineage>
</organism>
<dbReference type="InterPro" id="IPR045473">
    <property type="entry name" value="ASM_C"/>
</dbReference>
<evidence type="ECO:0000256" key="4">
    <source>
        <dbReference type="ARBA" id="ARBA00022801"/>
    </source>
</evidence>
<evidence type="ECO:0000313" key="9">
    <source>
        <dbReference type="EnsemblMetazoa" id="CLYHEMP017042.1"/>
    </source>
</evidence>
<evidence type="ECO:0000259" key="7">
    <source>
        <dbReference type="Pfam" id="PF00149"/>
    </source>
</evidence>
<dbReference type="RefSeq" id="XP_066919531.1">
    <property type="nucleotide sequence ID" value="XM_067063430.1"/>
</dbReference>
<sequence>MSVYFVDSMEDSDDSSNSPLVISTDNYEGGISKSRTCCLCSKKSCVIINVVLVILCICLISATTYLGIQSTKTSSRKSRTTLEAGLKFYQVSDTHLDIYYNEKVNGLNWQMCRAIKRKNGYKVNYTEGAAPYGRIKCDSPYKLLQSSADFIGNLNRDTKAEFVILSGDQSAHAYSSFEVDAYKSIVWSIVNSTRIFYEATGLPIIFSIGNNDLPVHYNPPTENPDLFYGDLVNELRKYIFPKATVMSELNSPKDFNETFLQGGYYVAHVSELVQIITLNTNYWNTKCFKNNPNITYIGDMQIKWLENSLNNASKSNKRVIVTGHIPPGVSTYGNEGSYWLKNYTTKYIQLVSNYSDIIIGQLYGHAHKDKIKIQNVHDSFYPNTQLSIPKAFLLMSPSITPIEENNAAFRMFTLSKDLELSDYTQYYMDFTLANAHGEALWEKEYTFSECYGARISMKAIQGIVQNLVTFKNSTWVRYMTHMKSNYGGILTENIFKEYCSAQHVTLDAYLDCVKYYENQGL</sequence>
<protein>
    <submittedName>
        <fullName evidence="9">Uncharacterized protein</fullName>
    </submittedName>
</protein>
<evidence type="ECO:0000256" key="3">
    <source>
        <dbReference type="ARBA" id="ARBA00022525"/>
    </source>
</evidence>
<evidence type="ECO:0000259" key="8">
    <source>
        <dbReference type="Pfam" id="PF19272"/>
    </source>
</evidence>
<comment type="subcellular location">
    <subcellularLocation>
        <location evidence="1">Secreted</location>
    </subcellularLocation>
</comment>
<reference evidence="9" key="1">
    <citation type="submission" date="2021-01" db="UniProtKB">
        <authorList>
            <consortium name="EnsemblMetazoa"/>
        </authorList>
    </citation>
    <scope>IDENTIFICATION</scope>
</reference>
<feature type="domain" description="Sphingomyelin phosphodiesterase C-terminal" evidence="8">
    <location>
        <begin position="399"/>
        <end position="517"/>
    </location>
</feature>
<dbReference type="AlphaFoldDB" id="A0A7M6DMY7"/>
<dbReference type="GeneID" id="136806860"/>
<dbReference type="GO" id="GO:0005615">
    <property type="term" value="C:extracellular space"/>
    <property type="evidence" value="ECO:0007669"/>
    <property type="project" value="TreeGrafter"/>
</dbReference>
<keyword evidence="10" id="KW-1185">Reference proteome</keyword>
<keyword evidence="4" id="KW-0378">Hydrolase</keyword>
<keyword evidence="5" id="KW-0325">Glycoprotein</keyword>
<dbReference type="GO" id="GO:0008081">
    <property type="term" value="F:phosphoric diester hydrolase activity"/>
    <property type="evidence" value="ECO:0007669"/>
    <property type="project" value="TreeGrafter"/>
</dbReference>
<keyword evidence="6" id="KW-0472">Membrane</keyword>
<keyword evidence="6" id="KW-0812">Transmembrane</keyword>
<evidence type="ECO:0000256" key="6">
    <source>
        <dbReference type="SAM" id="Phobius"/>
    </source>
</evidence>
<comment type="similarity">
    <text evidence="2">Belongs to the acid sphingomyelinase family.</text>
</comment>
<dbReference type="Pfam" id="PF00149">
    <property type="entry name" value="Metallophos"/>
    <property type="match status" value="1"/>
</dbReference>
<proteinExistence type="inferred from homology"/>
<feature type="domain" description="Calcineurin-like phosphoesterase" evidence="7">
    <location>
        <begin position="87"/>
        <end position="368"/>
    </location>
</feature>
<dbReference type="PANTHER" id="PTHR10340:SF57">
    <property type="entry name" value="METALLOPHOS DOMAIN-CONTAINING PROTEIN"/>
    <property type="match status" value="1"/>
</dbReference>